<evidence type="ECO:0000313" key="2">
    <source>
        <dbReference type="Ensembl" id="ENSPTEP00000012828.1"/>
    </source>
</evidence>
<reference evidence="2" key="2">
    <citation type="submission" date="2025-09" db="UniProtKB">
        <authorList>
            <consortium name="Ensembl"/>
        </authorList>
    </citation>
    <scope>IDENTIFICATION</scope>
</reference>
<name>A0A8C9LLW1_9PRIM</name>
<dbReference type="InterPro" id="IPR011989">
    <property type="entry name" value="ARM-like"/>
</dbReference>
<dbReference type="Pfam" id="PF03378">
    <property type="entry name" value="CAS_CSE1"/>
    <property type="match status" value="1"/>
</dbReference>
<dbReference type="Gene3D" id="1.25.10.10">
    <property type="entry name" value="Leucine-rich Repeat Variant"/>
    <property type="match status" value="1"/>
</dbReference>
<dbReference type="AlphaFoldDB" id="A0A8C9LLW1"/>
<feature type="domain" description="Exportin-2 C-terminal" evidence="1">
    <location>
        <begin position="300"/>
        <end position="679"/>
    </location>
</feature>
<dbReference type="SUPFAM" id="SSF48371">
    <property type="entry name" value="ARM repeat"/>
    <property type="match status" value="1"/>
</dbReference>
<protein>
    <recommendedName>
        <fullName evidence="1">Exportin-2 C-terminal domain-containing protein</fullName>
    </recommendedName>
</protein>
<evidence type="ECO:0000313" key="3">
    <source>
        <dbReference type="Proteomes" id="UP000694416"/>
    </source>
</evidence>
<reference evidence="2" key="1">
    <citation type="submission" date="2025-08" db="UniProtKB">
        <authorList>
            <consortium name="Ensembl"/>
        </authorList>
    </citation>
    <scope>IDENTIFICATION</scope>
</reference>
<dbReference type="InterPro" id="IPR016024">
    <property type="entry name" value="ARM-type_fold"/>
</dbReference>
<keyword evidence="3" id="KW-1185">Reference proteome</keyword>
<dbReference type="GO" id="GO:0031267">
    <property type="term" value="F:small GTPase binding"/>
    <property type="evidence" value="ECO:0007669"/>
    <property type="project" value="InterPro"/>
</dbReference>
<proteinExistence type="predicted"/>
<sequence>MEADLDAFRNDLNNVNAFSIRSSAINFLKTLCMHYFDTVYPLLEVRIMSKDVISYDSTNNTTSTNTTSNITVNNTNDNGLTLSKSVNINALTVITYDLSSIPIYNYSTENNTINNDSKKNLTITNQDLLYDACNLEYRVQLVICLNQVNLASNFYESNLKAIIRQFIITMKQKYPNVEYIYCNLDNCLGNTNNMTSTNESIKDINTSTASNTTGFNANKHQFTTTNQVWISDKQLFNTNNIIYLLSTLKFLLNNRTICVSTYESIEYVFDFLRLLLYSEKAMIHNYAYLCINRILNQPLNKDIITNLYNSLIGNIFDRLLFLFKYSVCNKVYNEYILITILRILLVFRTNIILTTTKSYIFSLLFLIDETIQQSIYDCHNPIFNHYLFEILTIGINLIFQTKNTQGIIIIETALIKTFSLILKLSTHDFIPYIFQILSIIIDNSNEIKNVHIDILTSLYDQDLWKSSIGNANGIVCVLKSFFKKYIFFQTIIKNNMQQLFNIFHYCLSNKKLTSESFQIILIIFTYLPIDYYVSFLKQLLVVLFSYAQQYKSDIAKIKTVHALSVFILKNDVSVFVNTLEQINTKLMHNVLKGLYTPIMNRLININEKIIIFLALSKIISHEKVQNDPIVTEVLDQLNKNIISNELVMKKNKISHLDVEKDEMDKNFEITYVKLQMINNENI</sequence>
<dbReference type="Proteomes" id="UP000694416">
    <property type="component" value="Unplaced"/>
</dbReference>
<organism evidence="2 3">
    <name type="scientific">Piliocolobus tephrosceles</name>
    <name type="common">Ugandan red Colobus</name>
    <dbReference type="NCBI Taxonomy" id="591936"/>
    <lineage>
        <taxon>Eukaryota</taxon>
        <taxon>Metazoa</taxon>
        <taxon>Chordata</taxon>
        <taxon>Craniata</taxon>
        <taxon>Vertebrata</taxon>
        <taxon>Euteleostomi</taxon>
        <taxon>Mammalia</taxon>
        <taxon>Eutheria</taxon>
        <taxon>Euarchontoglires</taxon>
        <taxon>Primates</taxon>
        <taxon>Haplorrhini</taxon>
        <taxon>Catarrhini</taxon>
        <taxon>Cercopithecidae</taxon>
        <taxon>Colobinae</taxon>
        <taxon>Piliocolobus</taxon>
    </lineage>
</organism>
<dbReference type="Ensembl" id="ENSPTET00000019307.1">
    <property type="protein sequence ID" value="ENSPTEP00000012828.1"/>
    <property type="gene ID" value="ENSPTEG00000014419.1"/>
</dbReference>
<evidence type="ECO:0000259" key="1">
    <source>
        <dbReference type="Pfam" id="PF03378"/>
    </source>
</evidence>
<accession>A0A8C9LLW1</accession>
<dbReference type="InterPro" id="IPR005043">
    <property type="entry name" value="XPO2_C"/>
</dbReference>